<dbReference type="STRING" id="649747.HMPREF0083_02373"/>
<reference evidence="1 2" key="1">
    <citation type="submission" date="2013-08" db="EMBL/GenBank/DDBJ databases">
        <authorList>
            <person name="Weinstock G."/>
            <person name="Sodergren E."/>
            <person name="Wylie T."/>
            <person name="Fulton L."/>
            <person name="Fulton R."/>
            <person name="Fronick C."/>
            <person name="O'Laughlin M."/>
            <person name="Godfrey J."/>
            <person name="Miner T."/>
            <person name="Herter B."/>
            <person name="Appelbaum E."/>
            <person name="Cordes M."/>
            <person name="Lek S."/>
            <person name="Wollam A."/>
            <person name="Pepin K.H."/>
            <person name="Palsikar V.B."/>
            <person name="Mitreva M."/>
            <person name="Wilson R.K."/>
        </authorList>
    </citation>
    <scope>NUCLEOTIDE SEQUENCE [LARGE SCALE GENOMIC DNA]</scope>
    <source>
        <strain evidence="1 2">ATCC 12856</strain>
    </source>
</reference>
<dbReference type="AlphaFoldDB" id="U1YBP8"/>
<evidence type="ECO:0000313" key="1">
    <source>
        <dbReference type="EMBL" id="ERI09532.1"/>
    </source>
</evidence>
<evidence type="ECO:0000313" key="2">
    <source>
        <dbReference type="Proteomes" id="UP000016511"/>
    </source>
</evidence>
<comment type="caution">
    <text evidence="1">The sequence shown here is derived from an EMBL/GenBank/DDBJ whole genome shotgun (WGS) entry which is preliminary data.</text>
</comment>
<gene>
    <name evidence="1" type="ORF">HMPREF0083_02373</name>
</gene>
<accession>U1YBP8</accession>
<sequence>MTIHSGSYWIINTLDKPKCVDLSNQMYIDCTEYRPIRNHKSGAERRMNIEQAI</sequence>
<proteinExistence type="predicted"/>
<protein>
    <submittedName>
        <fullName evidence="1">Uncharacterized protein</fullName>
    </submittedName>
</protein>
<dbReference type="EMBL" id="AWSJ01000147">
    <property type="protein sequence ID" value="ERI09532.1"/>
    <property type="molecule type" value="Genomic_DNA"/>
</dbReference>
<dbReference type="Proteomes" id="UP000016511">
    <property type="component" value="Unassembled WGS sequence"/>
</dbReference>
<dbReference type="HOGENOM" id="CLU_3057971_0_0_9"/>
<name>U1YBP8_ANEAE</name>
<keyword evidence="2" id="KW-1185">Reference proteome</keyword>
<organism evidence="1 2">
    <name type="scientific">Aneurinibacillus aneurinilyticus ATCC 12856</name>
    <dbReference type="NCBI Taxonomy" id="649747"/>
    <lineage>
        <taxon>Bacteria</taxon>
        <taxon>Bacillati</taxon>
        <taxon>Bacillota</taxon>
        <taxon>Bacilli</taxon>
        <taxon>Bacillales</taxon>
        <taxon>Paenibacillaceae</taxon>
        <taxon>Aneurinibacillus group</taxon>
        <taxon>Aneurinibacillus</taxon>
    </lineage>
</organism>